<dbReference type="GO" id="GO:0006935">
    <property type="term" value="P:chemotaxis"/>
    <property type="evidence" value="ECO:0007669"/>
    <property type="project" value="InterPro"/>
</dbReference>
<dbReference type="GO" id="GO:0005886">
    <property type="term" value="C:plasma membrane"/>
    <property type="evidence" value="ECO:0007669"/>
    <property type="project" value="UniProtKB-SubCell"/>
</dbReference>
<sequence length="541" mass="57150">MKLSNLAVAARMRLLIGMMLFGLIALCAVSLGSLRTTMMEDRKVQTKHQVESGASILKHFHALAQAGSLPEADAKKAATEALRAVRYDGNNYLFIVTTTNHYVLLPPKPEMEGRDASGLKDTNGKHIIQEIVKAGAAGGGYIDYWFPKAGATEALPKVSYAMGFAPWGWIIGTGIYVDDVDREFRAIALTLGGISLLLLALMGLFGWRISVSVTGQLGGEPQKATAVMRQAADGDLTTEVGETREGSMLNALATMMRALRRMVGEINDGANQLVGNADHIARVSSQVAEAAERQSDATAAMAAAMEELTVSSSHISSSARETERNAQDSMRLAADGSTRVGEAVGAIRKMSETVIGASERIRALETRIGEVSSIANVIKEIAGQTNLLALNAAIEAARAGEQGRGFAVVADEVRKLAERTSSATTEIEQMITGIQGDTGNAVSAMNAALPEVEQGIALASLASDALGAIERGAREALTRVHEIADATHEQSAASTSIAQRVEEISHMVDNTTASIRGAAEAAVNLERIAGGLKEQVARFRV</sequence>
<evidence type="ECO:0000256" key="1">
    <source>
        <dbReference type="ARBA" id="ARBA00004651"/>
    </source>
</evidence>
<evidence type="ECO:0000313" key="12">
    <source>
        <dbReference type="Proteomes" id="UP000318422"/>
    </source>
</evidence>
<dbReference type="SMART" id="SM00283">
    <property type="entry name" value="MA"/>
    <property type="match status" value="1"/>
</dbReference>
<evidence type="ECO:0000259" key="10">
    <source>
        <dbReference type="PROSITE" id="PS50111"/>
    </source>
</evidence>
<dbReference type="CDD" id="cd11386">
    <property type="entry name" value="MCP_signal"/>
    <property type="match status" value="1"/>
</dbReference>
<keyword evidence="5 9" id="KW-0472">Membrane</keyword>
<comment type="caution">
    <text evidence="11">The sequence shown here is derived from an EMBL/GenBank/DDBJ whole genome shotgun (WGS) entry which is preliminary data.</text>
</comment>
<evidence type="ECO:0000256" key="7">
    <source>
        <dbReference type="ARBA" id="ARBA00029447"/>
    </source>
</evidence>
<dbReference type="InterPro" id="IPR033480">
    <property type="entry name" value="sCache_2"/>
</dbReference>
<protein>
    <submittedName>
        <fullName evidence="11">Chemotaxis protein</fullName>
    </submittedName>
</protein>
<dbReference type="OrthoDB" id="8555762at2"/>
<evidence type="ECO:0000256" key="6">
    <source>
        <dbReference type="ARBA" id="ARBA00023224"/>
    </source>
</evidence>
<keyword evidence="3 9" id="KW-0812">Transmembrane</keyword>
<dbReference type="EMBL" id="BJNV01000056">
    <property type="protein sequence ID" value="GEC96878.1"/>
    <property type="molecule type" value="Genomic_DNA"/>
</dbReference>
<comment type="subcellular location">
    <subcellularLocation>
        <location evidence="1">Cell membrane</location>
        <topology evidence="1">Multi-pass membrane protein</topology>
    </subcellularLocation>
</comment>
<comment type="similarity">
    <text evidence="7">Belongs to the methyl-accepting chemotaxis (MCP) protein family.</text>
</comment>
<dbReference type="InterPro" id="IPR004090">
    <property type="entry name" value="Chemotax_Me-accpt_rcpt"/>
</dbReference>
<dbReference type="PANTHER" id="PTHR32089:SF112">
    <property type="entry name" value="LYSOZYME-LIKE PROTEIN-RELATED"/>
    <property type="match status" value="1"/>
</dbReference>
<keyword evidence="6 8" id="KW-0807">Transducer</keyword>
<evidence type="ECO:0000313" key="11">
    <source>
        <dbReference type="EMBL" id="GEC96878.1"/>
    </source>
</evidence>
<organism evidence="11 12">
    <name type="scientific">Zoogloea ramigera</name>
    <dbReference type="NCBI Taxonomy" id="350"/>
    <lineage>
        <taxon>Bacteria</taxon>
        <taxon>Pseudomonadati</taxon>
        <taxon>Pseudomonadota</taxon>
        <taxon>Betaproteobacteria</taxon>
        <taxon>Rhodocyclales</taxon>
        <taxon>Zoogloeaceae</taxon>
        <taxon>Zoogloea</taxon>
    </lineage>
</organism>
<evidence type="ECO:0000256" key="8">
    <source>
        <dbReference type="PROSITE-ProRule" id="PRU00284"/>
    </source>
</evidence>
<name>A0A4Y4CVH4_ZOORA</name>
<dbReference type="InterPro" id="IPR004089">
    <property type="entry name" value="MCPsignal_dom"/>
</dbReference>
<dbReference type="PRINTS" id="PR00260">
    <property type="entry name" value="CHEMTRNSDUCR"/>
</dbReference>
<keyword evidence="12" id="KW-1185">Reference proteome</keyword>
<keyword evidence="4 9" id="KW-1133">Transmembrane helix</keyword>
<dbReference type="AlphaFoldDB" id="A0A4Y4CVH4"/>
<proteinExistence type="inferred from homology"/>
<dbReference type="Pfam" id="PF00015">
    <property type="entry name" value="MCPsignal"/>
    <property type="match status" value="1"/>
</dbReference>
<dbReference type="Pfam" id="PF17200">
    <property type="entry name" value="sCache_2"/>
    <property type="match status" value="1"/>
</dbReference>
<feature type="transmembrane region" description="Helical" evidence="9">
    <location>
        <begin position="12"/>
        <end position="34"/>
    </location>
</feature>
<accession>A0A4Y4CVH4</accession>
<feature type="domain" description="Methyl-accepting transducer" evidence="10">
    <location>
        <begin position="269"/>
        <end position="505"/>
    </location>
</feature>
<reference evidence="11 12" key="1">
    <citation type="submission" date="2019-06" db="EMBL/GenBank/DDBJ databases">
        <title>Whole genome shotgun sequence of Zoogloea ramigera NBRC 15342.</title>
        <authorList>
            <person name="Hosoyama A."/>
            <person name="Uohara A."/>
            <person name="Ohji S."/>
            <person name="Ichikawa N."/>
        </authorList>
    </citation>
    <scope>NUCLEOTIDE SEQUENCE [LARGE SCALE GENOMIC DNA]</scope>
    <source>
        <strain evidence="11 12">NBRC 15342</strain>
    </source>
</reference>
<dbReference type="RefSeq" id="WP_141353628.1">
    <property type="nucleotide sequence ID" value="NZ_BJNV01000056.1"/>
</dbReference>
<dbReference type="PROSITE" id="PS50111">
    <property type="entry name" value="CHEMOTAXIS_TRANSDUC_2"/>
    <property type="match status" value="1"/>
</dbReference>
<evidence type="ECO:0000256" key="5">
    <source>
        <dbReference type="ARBA" id="ARBA00023136"/>
    </source>
</evidence>
<evidence type="ECO:0000256" key="2">
    <source>
        <dbReference type="ARBA" id="ARBA00022475"/>
    </source>
</evidence>
<dbReference type="PANTHER" id="PTHR32089">
    <property type="entry name" value="METHYL-ACCEPTING CHEMOTAXIS PROTEIN MCPB"/>
    <property type="match status" value="1"/>
</dbReference>
<keyword evidence="2" id="KW-1003">Cell membrane</keyword>
<dbReference type="SMART" id="SM01049">
    <property type="entry name" value="Cache_2"/>
    <property type="match status" value="1"/>
</dbReference>
<dbReference type="Gene3D" id="1.10.287.950">
    <property type="entry name" value="Methyl-accepting chemotaxis protein"/>
    <property type="match status" value="1"/>
</dbReference>
<evidence type="ECO:0000256" key="4">
    <source>
        <dbReference type="ARBA" id="ARBA00022989"/>
    </source>
</evidence>
<dbReference type="Gene3D" id="3.30.450.20">
    <property type="entry name" value="PAS domain"/>
    <property type="match status" value="1"/>
</dbReference>
<dbReference type="GO" id="GO:0004888">
    <property type="term" value="F:transmembrane signaling receptor activity"/>
    <property type="evidence" value="ECO:0007669"/>
    <property type="project" value="InterPro"/>
</dbReference>
<dbReference type="FunFam" id="1.10.287.950:FF:000001">
    <property type="entry name" value="Methyl-accepting chemotaxis sensory transducer"/>
    <property type="match status" value="1"/>
</dbReference>
<dbReference type="SUPFAM" id="SSF58104">
    <property type="entry name" value="Methyl-accepting chemotaxis protein (MCP) signaling domain"/>
    <property type="match status" value="1"/>
</dbReference>
<dbReference type="Proteomes" id="UP000318422">
    <property type="component" value="Unassembled WGS sequence"/>
</dbReference>
<evidence type="ECO:0000256" key="9">
    <source>
        <dbReference type="SAM" id="Phobius"/>
    </source>
</evidence>
<gene>
    <name evidence="11" type="primary">mcp40H-11</name>
    <name evidence="11" type="ORF">ZRA01_29510</name>
</gene>
<evidence type="ECO:0000256" key="3">
    <source>
        <dbReference type="ARBA" id="ARBA00022692"/>
    </source>
</evidence>
<feature type="transmembrane region" description="Helical" evidence="9">
    <location>
        <begin position="186"/>
        <end position="207"/>
    </location>
</feature>
<dbReference type="GO" id="GO:0007165">
    <property type="term" value="P:signal transduction"/>
    <property type="evidence" value="ECO:0007669"/>
    <property type="project" value="UniProtKB-KW"/>
</dbReference>